<name>A0A0E0E189_9ORYZ</name>
<sequence length="84" mass="9525">QEGLSYSKSQKVPHRIEDEPVEIWQTVQNLIIGVSHLPIKEENQLLECTLTLGHAHNTKQQNSLAVNQELNGINELEVEKKNSI</sequence>
<evidence type="ECO:0000313" key="2">
    <source>
        <dbReference type="Proteomes" id="UP000008021"/>
    </source>
</evidence>
<dbReference type="AlphaFoldDB" id="A0A0E0E189"/>
<evidence type="ECO:0000313" key="1">
    <source>
        <dbReference type="EnsemblPlants" id="OMERI06G14300.1"/>
    </source>
</evidence>
<reference evidence="1" key="1">
    <citation type="submission" date="2015-04" db="UniProtKB">
        <authorList>
            <consortium name="EnsemblPlants"/>
        </authorList>
    </citation>
    <scope>IDENTIFICATION</scope>
</reference>
<dbReference type="Proteomes" id="UP000008021">
    <property type="component" value="Chromosome 6"/>
</dbReference>
<accession>A0A0E0E189</accession>
<dbReference type="HOGENOM" id="CLU_2534190_0_0_1"/>
<proteinExistence type="predicted"/>
<protein>
    <submittedName>
        <fullName evidence="1">Uncharacterized protein</fullName>
    </submittedName>
</protein>
<organism evidence="1">
    <name type="scientific">Oryza meridionalis</name>
    <dbReference type="NCBI Taxonomy" id="40149"/>
    <lineage>
        <taxon>Eukaryota</taxon>
        <taxon>Viridiplantae</taxon>
        <taxon>Streptophyta</taxon>
        <taxon>Embryophyta</taxon>
        <taxon>Tracheophyta</taxon>
        <taxon>Spermatophyta</taxon>
        <taxon>Magnoliopsida</taxon>
        <taxon>Liliopsida</taxon>
        <taxon>Poales</taxon>
        <taxon>Poaceae</taxon>
        <taxon>BOP clade</taxon>
        <taxon>Oryzoideae</taxon>
        <taxon>Oryzeae</taxon>
        <taxon>Oryzinae</taxon>
        <taxon>Oryza</taxon>
    </lineage>
</organism>
<reference evidence="1" key="2">
    <citation type="submission" date="2018-05" db="EMBL/GenBank/DDBJ databases">
        <title>OmerRS3 (Oryza meridionalis Reference Sequence Version 3).</title>
        <authorList>
            <person name="Zhang J."/>
            <person name="Kudrna D."/>
            <person name="Lee S."/>
            <person name="Talag J."/>
            <person name="Welchert J."/>
            <person name="Wing R.A."/>
        </authorList>
    </citation>
    <scope>NUCLEOTIDE SEQUENCE [LARGE SCALE GENOMIC DNA]</scope>
    <source>
        <strain evidence="1">cv. OR44</strain>
    </source>
</reference>
<dbReference type="Gramene" id="OMERI06G14300.1">
    <property type="protein sequence ID" value="OMERI06G14300.1"/>
    <property type="gene ID" value="OMERI06G14300"/>
</dbReference>
<dbReference type="EnsemblPlants" id="OMERI06G14300.1">
    <property type="protein sequence ID" value="OMERI06G14300.1"/>
    <property type="gene ID" value="OMERI06G14300"/>
</dbReference>
<keyword evidence="2" id="KW-1185">Reference proteome</keyword>